<comment type="caution">
    <text evidence="1">The sequence shown here is derived from an EMBL/GenBank/DDBJ whole genome shotgun (WGS) entry which is preliminary data.</text>
</comment>
<reference evidence="1" key="1">
    <citation type="journal article" date="2014" name="Front. Microbiol.">
        <title>High frequency of phylogenetically diverse reductive dehalogenase-homologous genes in deep subseafloor sedimentary metagenomes.</title>
        <authorList>
            <person name="Kawai M."/>
            <person name="Futagami T."/>
            <person name="Toyoda A."/>
            <person name="Takaki Y."/>
            <person name="Nishi S."/>
            <person name="Hori S."/>
            <person name="Arai W."/>
            <person name="Tsubouchi T."/>
            <person name="Morono Y."/>
            <person name="Uchiyama I."/>
            <person name="Ito T."/>
            <person name="Fujiyama A."/>
            <person name="Inagaki F."/>
            <person name="Takami H."/>
        </authorList>
    </citation>
    <scope>NUCLEOTIDE SEQUENCE</scope>
    <source>
        <strain evidence="1">Expedition CK06-06</strain>
    </source>
</reference>
<protein>
    <submittedName>
        <fullName evidence="1">Uncharacterized protein</fullName>
    </submittedName>
</protein>
<gene>
    <name evidence="1" type="ORF">S01H4_67438</name>
</gene>
<dbReference type="EMBL" id="BART01042429">
    <property type="protein sequence ID" value="GAH23074.1"/>
    <property type="molecule type" value="Genomic_DNA"/>
</dbReference>
<organism evidence="1">
    <name type="scientific">marine sediment metagenome</name>
    <dbReference type="NCBI Taxonomy" id="412755"/>
    <lineage>
        <taxon>unclassified sequences</taxon>
        <taxon>metagenomes</taxon>
        <taxon>ecological metagenomes</taxon>
    </lineage>
</organism>
<feature type="non-terminal residue" evidence="1">
    <location>
        <position position="1"/>
    </location>
</feature>
<feature type="non-terminal residue" evidence="1">
    <location>
        <position position="32"/>
    </location>
</feature>
<name>X1F117_9ZZZZ</name>
<proteinExistence type="predicted"/>
<evidence type="ECO:0000313" key="1">
    <source>
        <dbReference type="EMBL" id="GAH23074.1"/>
    </source>
</evidence>
<dbReference type="AlphaFoldDB" id="X1F117"/>
<accession>X1F117</accession>
<sequence>TSVENNTASMYYLGSVKNPNASTSRKVYPYML</sequence>